<organism evidence="10 11">
    <name type="scientific">Ornithorhynchus anatinus</name>
    <name type="common">Duckbill platypus</name>
    <dbReference type="NCBI Taxonomy" id="9258"/>
    <lineage>
        <taxon>Eukaryota</taxon>
        <taxon>Metazoa</taxon>
        <taxon>Chordata</taxon>
        <taxon>Craniata</taxon>
        <taxon>Vertebrata</taxon>
        <taxon>Euteleostomi</taxon>
        <taxon>Mammalia</taxon>
        <taxon>Monotremata</taxon>
        <taxon>Ornithorhynchidae</taxon>
        <taxon>Ornithorhynchus</taxon>
    </lineage>
</organism>
<evidence type="ECO:0000256" key="2">
    <source>
        <dbReference type="ARBA" id="ARBA00011245"/>
    </source>
</evidence>
<evidence type="ECO:0000256" key="6">
    <source>
        <dbReference type="ARBA" id="ARBA00022679"/>
    </source>
</evidence>
<dbReference type="PROSITE" id="PS51597">
    <property type="entry name" value="SAM_HNMT"/>
    <property type="match status" value="1"/>
</dbReference>
<dbReference type="InterPro" id="IPR029063">
    <property type="entry name" value="SAM-dependent_MTases_sf"/>
</dbReference>
<keyword evidence="7" id="KW-0949">S-adenosyl-L-methionine</keyword>
<dbReference type="OrthoDB" id="5984880at2759"/>
<dbReference type="GO" id="GO:0001695">
    <property type="term" value="P:histamine catabolic process"/>
    <property type="evidence" value="ECO:0007669"/>
    <property type="project" value="Ensembl"/>
</dbReference>
<dbReference type="EC" id="2.1.1.8" evidence="3"/>
<dbReference type="InterPro" id="IPR016673">
    <property type="entry name" value="HHMT-like"/>
</dbReference>
<sequence length="292" mass="32283">MSGAARSLLSEPGRYMRAFRLFLTRSTEHQAMRAFIGDRLPPLLHSIGEGKEEINILSIGGGAGEIDLLIVTQVRARYPGVPINNEVVEPNAEQIVKYKERVATTAGLEGVRFTWHQETAEEYQHRTTASHQLRKWDLIHLIQMLYYVKDIPATLSFFHGLLDTNARILIILVSGSSGWAHLWKQFGASLPRDDLCKYISAADVAAALDAGGMRFQSHELPSDLDISDCFVEGSGDGELLLDFLTETCNFSKVVPPALRAGVLEALRDPACSVHRDGKVLFNNNLEALMVAP</sequence>
<dbReference type="Bgee" id="ENSOANG00000007995">
    <property type="expression patterns" value="Expressed in liver and 8 other cell types or tissues"/>
</dbReference>
<evidence type="ECO:0000313" key="10">
    <source>
        <dbReference type="Ensembl" id="ENSOANP00000012719.3"/>
    </source>
</evidence>
<comment type="function">
    <text evidence="1">Inactivates histamine by N-methylation. Plays an important role in degrading histamine and in regulating the airway response to histamine.</text>
</comment>
<gene>
    <name evidence="10" type="primary">HNMT</name>
</gene>
<dbReference type="PIRSF" id="PIRSF016616">
    <property type="entry name" value="HHMT"/>
    <property type="match status" value="1"/>
</dbReference>
<dbReference type="InParanoid" id="F7F4Q5"/>
<dbReference type="OMA" id="KNIKFAW"/>
<dbReference type="Gene3D" id="3.40.50.150">
    <property type="entry name" value="Vaccinia Virus protein VP39"/>
    <property type="match status" value="1"/>
</dbReference>
<evidence type="ECO:0000256" key="7">
    <source>
        <dbReference type="ARBA" id="ARBA00022691"/>
    </source>
</evidence>
<dbReference type="HOGENOM" id="CLU_058117_1_0_1"/>
<reference evidence="10" key="1">
    <citation type="submission" date="2025-08" db="UniProtKB">
        <authorList>
            <consortium name="Ensembl"/>
        </authorList>
    </citation>
    <scope>IDENTIFICATION</scope>
    <source>
        <strain evidence="10">Glennie</strain>
    </source>
</reference>
<comment type="catalytic activity">
    <reaction evidence="8">
        <text>histamine + S-adenosyl-L-methionine = N(tau)-methylhistamine + S-adenosyl-L-homocysteine + H(+)</text>
        <dbReference type="Rhea" id="RHEA:19301"/>
        <dbReference type="ChEBI" id="CHEBI:15378"/>
        <dbReference type="ChEBI" id="CHEBI:57856"/>
        <dbReference type="ChEBI" id="CHEBI:58432"/>
        <dbReference type="ChEBI" id="CHEBI:58600"/>
        <dbReference type="ChEBI" id="CHEBI:59789"/>
        <dbReference type="EC" id="2.1.1.8"/>
    </reaction>
</comment>
<comment type="subunit">
    <text evidence="2">Monomer.</text>
</comment>
<feature type="binding site" evidence="9">
    <location>
        <position position="28"/>
    </location>
    <ligand>
        <name>substrate</name>
    </ligand>
</feature>
<dbReference type="AlphaFoldDB" id="F7F4Q5"/>
<dbReference type="GO" id="GO:0005654">
    <property type="term" value="C:nucleoplasm"/>
    <property type="evidence" value="ECO:0007669"/>
    <property type="project" value="Ensembl"/>
</dbReference>
<dbReference type="SUPFAM" id="SSF53335">
    <property type="entry name" value="S-adenosyl-L-methionine-dependent methyltransferases"/>
    <property type="match status" value="1"/>
</dbReference>
<accession>F7F4Q5</accession>
<dbReference type="FunFam" id="3.40.50.150:FF:000118">
    <property type="entry name" value="Histamine N-methyltransferase"/>
    <property type="match status" value="1"/>
</dbReference>
<evidence type="ECO:0000256" key="3">
    <source>
        <dbReference type="ARBA" id="ARBA00012877"/>
    </source>
</evidence>
<dbReference type="FunCoup" id="F7F4Q5">
    <property type="interactions" value="873"/>
</dbReference>
<dbReference type="GO" id="GO:0046539">
    <property type="term" value="F:histamine N-methyltransferase activity"/>
    <property type="evidence" value="ECO:0007669"/>
    <property type="project" value="UniProtKB-EC"/>
</dbReference>
<dbReference type="Proteomes" id="UP000002279">
    <property type="component" value="Unplaced"/>
</dbReference>
<keyword evidence="6" id="KW-0808">Transferase</keyword>
<reference evidence="10" key="2">
    <citation type="submission" date="2025-09" db="UniProtKB">
        <authorList>
            <consortium name="Ensembl"/>
        </authorList>
    </citation>
    <scope>IDENTIFICATION</scope>
    <source>
        <strain evidence="10">Glennie</strain>
    </source>
</reference>
<evidence type="ECO:0000256" key="8">
    <source>
        <dbReference type="ARBA" id="ARBA00049195"/>
    </source>
</evidence>
<dbReference type="STRING" id="9258.ENSOANP00000012719"/>
<evidence type="ECO:0000256" key="5">
    <source>
        <dbReference type="ARBA" id="ARBA00022603"/>
    </source>
</evidence>
<dbReference type="Ensembl" id="ENSOANT00000012721.3">
    <property type="protein sequence ID" value="ENSOANP00000012719.3"/>
    <property type="gene ID" value="ENSOANG00000007995.3"/>
</dbReference>
<dbReference type="CDD" id="cd02440">
    <property type="entry name" value="AdoMet_MTases"/>
    <property type="match status" value="1"/>
</dbReference>
<dbReference type="GeneTree" id="ENSGT00390000002862"/>
<dbReference type="Pfam" id="PF13489">
    <property type="entry name" value="Methyltransf_23"/>
    <property type="match status" value="1"/>
</dbReference>
<evidence type="ECO:0000256" key="4">
    <source>
        <dbReference type="ARBA" id="ARBA00016265"/>
    </source>
</evidence>
<name>F7F4Q5_ORNAN</name>
<keyword evidence="11" id="KW-1185">Reference proteome</keyword>
<feature type="binding site" evidence="9">
    <location>
        <position position="283"/>
    </location>
    <ligand>
        <name>substrate</name>
    </ligand>
</feature>
<dbReference type="GO" id="GO:0005829">
    <property type="term" value="C:cytosol"/>
    <property type="evidence" value="ECO:0007669"/>
    <property type="project" value="Ensembl"/>
</dbReference>
<proteinExistence type="predicted"/>
<protein>
    <recommendedName>
        <fullName evidence="4">Histamine N-methyltransferase</fullName>
        <ecNumber evidence="3">2.1.1.8</ecNumber>
    </recommendedName>
</protein>
<dbReference type="eggNOG" id="ENOG502QQJ1">
    <property type="taxonomic scope" value="Eukaryota"/>
</dbReference>
<dbReference type="GO" id="GO:0032259">
    <property type="term" value="P:methylation"/>
    <property type="evidence" value="ECO:0007669"/>
    <property type="project" value="UniProtKB-KW"/>
</dbReference>
<evidence type="ECO:0000256" key="1">
    <source>
        <dbReference type="ARBA" id="ARBA00003587"/>
    </source>
</evidence>
<evidence type="ECO:0000256" key="9">
    <source>
        <dbReference type="PIRSR" id="PIRSR016616-2"/>
    </source>
</evidence>
<keyword evidence="5" id="KW-0489">Methyltransferase</keyword>
<dbReference type="GO" id="GO:0005813">
    <property type="term" value="C:centrosome"/>
    <property type="evidence" value="ECO:0007669"/>
    <property type="project" value="Ensembl"/>
</dbReference>
<evidence type="ECO:0000313" key="11">
    <source>
        <dbReference type="Proteomes" id="UP000002279"/>
    </source>
</evidence>